<keyword evidence="2" id="KW-1185">Reference proteome</keyword>
<evidence type="ECO:0000313" key="2">
    <source>
        <dbReference type="Proteomes" id="UP000299102"/>
    </source>
</evidence>
<dbReference type="EMBL" id="BGZK01000605">
    <property type="protein sequence ID" value="GBP52545.1"/>
    <property type="molecule type" value="Genomic_DNA"/>
</dbReference>
<name>A0A4C1WQZ8_EUMVA</name>
<comment type="caution">
    <text evidence="1">The sequence shown here is derived from an EMBL/GenBank/DDBJ whole genome shotgun (WGS) entry which is preliminary data.</text>
</comment>
<accession>A0A4C1WQZ8</accession>
<dbReference type="AlphaFoldDB" id="A0A4C1WQZ8"/>
<organism evidence="1 2">
    <name type="scientific">Eumeta variegata</name>
    <name type="common">Bagworm moth</name>
    <name type="synonym">Eumeta japonica</name>
    <dbReference type="NCBI Taxonomy" id="151549"/>
    <lineage>
        <taxon>Eukaryota</taxon>
        <taxon>Metazoa</taxon>
        <taxon>Ecdysozoa</taxon>
        <taxon>Arthropoda</taxon>
        <taxon>Hexapoda</taxon>
        <taxon>Insecta</taxon>
        <taxon>Pterygota</taxon>
        <taxon>Neoptera</taxon>
        <taxon>Endopterygota</taxon>
        <taxon>Lepidoptera</taxon>
        <taxon>Glossata</taxon>
        <taxon>Ditrysia</taxon>
        <taxon>Tineoidea</taxon>
        <taxon>Psychidae</taxon>
        <taxon>Oiketicinae</taxon>
        <taxon>Eumeta</taxon>
    </lineage>
</organism>
<reference evidence="1 2" key="1">
    <citation type="journal article" date="2019" name="Commun. Biol.">
        <title>The bagworm genome reveals a unique fibroin gene that provides high tensile strength.</title>
        <authorList>
            <person name="Kono N."/>
            <person name="Nakamura H."/>
            <person name="Ohtoshi R."/>
            <person name="Tomita M."/>
            <person name="Numata K."/>
            <person name="Arakawa K."/>
        </authorList>
    </citation>
    <scope>NUCLEOTIDE SEQUENCE [LARGE SCALE GENOMIC DNA]</scope>
</reference>
<evidence type="ECO:0000313" key="1">
    <source>
        <dbReference type="EMBL" id="GBP52545.1"/>
    </source>
</evidence>
<sequence>MVRFVLSRVRTVRFRYAWFGHAYLKRTVRTPLNRHQRQVRQAVALLGDRRRRTATLTVATRYSRYDWARGAE</sequence>
<gene>
    <name evidence="1" type="ORF">EVAR_39068_1</name>
</gene>
<protein>
    <submittedName>
        <fullName evidence="1">Uncharacterized protein</fullName>
    </submittedName>
</protein>
<dbReference type="Proteomes" id="UP000299102">
    <property type="component" value="Unassembled WGS sequence"/>
</dbReference>
<proteinExistence type="predicted"/>